<reference evidence="1 2" key="1">
    <citation type="journal article" date="2020" name="Mol. Biol. Evol.">
        <title>Distinct Expression and Methylation Patterns for Genes with Different Fates following a Single Whole-Genome Duplication in Flowering Plants.</title>
        <authorList>
            <person name="Shi T."/>
            <person name="Rahmani R.S."/>
            <person name="Gugger P.F."/>
            <person name="Wang M."/>
            <person name="Li H."/>
            <person name="Zhang Y."/>
            <person name="Li Z."/>
            <person name="Wang Q."/>
            <person name="Van de Peer Y."/>
            <person name="Marchal K."/>
            <person name="Chen J."/>
        </authorList>
    </citation>
    <scope>NUCLEOTIDE SEQUENCE [LARGE SCALE GENOMIC DNA]</scope>
    <source>
        <tissue evidence="1">Leaf</tissue>
    </source>
</reference>
<evidence type="ECO:0000313" key="1">
    <source>
        <dbReference type="EMBL" id="DAD49100.1"/>
    </source>
</evidence>
<proteinExistence type="predicted"/>
<dbReference type="Proteomes" id="UP000607653">
    <property type="component" value="Unassembled WGS sequence"/>
</dbReference>
<organism evidence="1 2">
    <name type="scientific">Nelumbo nucifera</name>
    <name type="common">Sacred lotus</name>
    <dbReference type="NCBI Taxonomy" id="4432"/>
    <lineage>
        <taxon>Eukaryota</taxon>
        <taxon>Viridiplantae</taxon>
        <taxon>Streptophyta</taxon>
        <taxon>Embryophyta</taxon>
        <taxon>Tracheophyta</taxon>
        <taxon>Spermatophyta</taxon>
        <taxon>Magnoliopsida</taxon>
        <taxon>Proteales</taxon>
        <taxon>Nelumbonaceae</taxon>
        <taxon>Nelumbo</taxon>
    </lineage>
</organism>
<protein>
    <submittedName>
        <fullName evidence="1">Uncharacterized protein</fullName>
    </submittedName>
</protein>
<dbReference type="EMBL" id="DUZY01000008">
    <property type="protein sequence ID" value="DAD49100.1"/>
    <property type="molecule type" value="Genomic_DNA"/>
</dbReference>
<evidence type="ECO:0000313" key="2">
    <source>
        <dbReference type="Proteomes" id="UP000607653"/>
    </source>
</evidence>
<accession>A0A822ZX74</accession>
<sequence length="92" mass="10666">MAKAVQGHRCFENFKKTINPDRSDRLNFVKLVDEFDEGKLSWKKFSSKVKKLHKNRDGAPYLREPGEFPKLEESFYANPLPGCICETTTNDK</sequence>
<dbReference type="AlphaFoldDB" id="A0A822ZX74"/>
<name>A0A822ZX74_NELNU</name>
<comment type="caution">
    <text evidence="1">The sequence shown here is derived from an EMBL/GenBank/DDBJ whole genome shotgun (WGS) entry which is preliminary data.</text>
</comment>
<dbReference type="PANTHER" id="PTHR31741">
    <property type="entry name" value="OS02G0726500 PROTEIN-RELATED"/>
    <property type="match status" value="1"/>
</dbReference>
<keyword evidence="2" id="KW-1185">Reference proteome</keyword>
<gene>
    <name evidence="1" type="ORF">HUJ06_019037</name>
</gene>
<dbReference type="PANTHER" id="PTHR31741:SF8">
    <property type="entry name" value="O-FUCOSYLTRANSFERASE 35"/>
    <property type="match status" value="1"/>
</dbReference>